<feature type="transmembrane region" description="Helical" evidence="1">
    <location>
        <begin position="50"/>
        <end position="74"/>
    </location>
</feature>
<sequence>MASMRQALVDAVVAALPVAIVFFSGWAYLSSYLGLFDVDATQVSIPFTTVLVYAFIPLKSWVVLGYLILCLGVAQYAISRAKPPAYFGFASLVVPAVALVLLLFLVQWAARVEAREMADFVWKGEKSITIPVLSTQESPDAAYSVYKQCQNERRLRQIIGFTDQMFLLCRDEDLPCWRGTMFAISNSGVITYSAGRRYKPAAGDERCGS</sequence>
<reference evidence="2 3" key="1">
    <citation type="submission" date="2019-03" db="EMBL/GenBank/DDBJ databases">
        <title>Genomic Encyclopedia of Type Strains, Phase IV (KMG-V): Genome sequencing to study the core and pangenomes of soil and plant-associated prokaryotes.</title>
        <authorList>
            <person name="Whitman W."/>
        </authorList>
    </citation>
    <scope>NUCLEOTIDE SEQUENCE [LARGE SCALE GENOMIC DNA]</scope>
    <source>
        <strain evidence="2 3">IE4868</strain>
    </source>
</reference>
<name>A0A4R3S399_9HYPH</name>
<keyword evidence="1" id="KW-0812">Transmembrane</keyword>
<accession>A0A4R3S399</accession>
<dbReference type="EMBL" id="SMBK01000004">
    <property type="protein sequence ID" value="TCU38756.1"/>
    <property type="molecule type" value="Genomic_DNA"/>
</dbReference>
<evidence type="ECO:0000313" key="3">
    <source>
        <dbReference type="Proteomes" id="UP000295507"/>
    </source>
</evidence>
<gene>
    <name evidence="2" type="ORF">EV129_104363</name>
</gene>
<feature type="transmembrane region" description="Helical" evidence="1">
    <location>
        <begin position="86"/>
        <end position="110"/>
    </location>
</feature>
<comment type="caution">
    <text evidence="2">The sequence shown here is derived from an EMBL/GenBank/DDBJ whole genome shotgun (WGS) entry which is preliminary data.</text>
</comment>
<feature type="transmembrane region" description="Helical" evidence="1">
    <location>
        <begin position="7"/>
        <end position="30"/>
    </location>
</feature>
<organism evidence="2 3">
    <name type="scientific">Rhizobium azibense</name>
    <dbReference type="NCBI Taxonomy" id="1136135"/>
    <lineage>
        <taxon>Bacteria</taxon>
        <taxon>Pseudomonadati</taxon>
        <taxon>Pseudomonadota</taxon>
        <taxon>Alphaproteobacteria</taxon>
        <taxon>Hyphomicrobiales</taxon>
        <taxon>Rhizobiaceae</taxon>
        <taxon>Rhizobium/Agrobacterium group</taxon>
        <taxon>Rhizobium</taxon>
    </lineage>
</organism>
<dbReference type="AlphaFoldDB" id="A0A4R3S399"/>
<keyword evidence="1" id="KW-1133">Transmembrane helix</keyword>
<evidence type="ECO:0000256" key="1">
    <source>
        <dbReference type="SAM" id="Phobius"/>
    </source>
</evidence>
<protein>
    <submittedName>
        <fullName evidence="2">Uncharacterized protein</fullName>
    </submittedName>
</protein>
<dbReference type="Proteomes" id="UP000295507">
    <property type="component" value="Unassembled WGS sequence"/>
</dbReference>
<evidence type="ECO:0000313" key="2">
    <source>
        <dbReference type="EMBL" id="TCU38756.1"/>
    </source>
</evidence>
<keyword evidence="1" id="KW-0472">Membrane</keyword>
<proteinExistence type="predicted"/>